<sequence length="216" mass="23794">MVSIEFAVKTDREIHVRIACPKWLHRIAPPFMQIVLSQSSWCWLNRSISLSPASNFHTANVTPGFRIRIENPQYAIRISPIRLLETTMAAEPESFRDQFVSLFQSAVDQVVRSTTPPATLASRPGTDNALVNAAATIASLKSQGASPLPDVAPDEVAQDAWTCAKMGFALMEARARGDATGAESIENDLRFNVCDPAWIKVIESYMQFFGPDGKRA</sequence>
<evidence type="ECO:0000313" key="2">
    <source>
        <dbReference type="Proteomes" id="UP000008311"/>
    </source>
</evidence>
<organism evidence="1 2">
    <name type="scientific">Ricinus communis</name>
    <name type="common">Castor bean</name>
    <dbReference type="NCBI Taxonomy" id="3988"/>
    <lineage>
        <taxon>Eukaryota</taxon>
        <taxon>Viridiplantae</taxon>
        <taxon>Streptophyta</taxon>
        <taxon>Embryophyta</taxon>
        <taxon>Tracheophyta</taxon>
        <taxon>Spermatophyta</taxon>
        <taxon>Magnoliopsida</taxon>
        <taxon>eudicotyledons</taxon>
        <taxon>Gunneridae</taxon>
        <taxon>Pentapetalae</taxon>
        <taxon>rosids</taxon>
        <taxon>fabids</taxon>
        <taxon>Malpighiales</taxon>
        <taxon>Euphorbiaceae</taxon>
        <taxon>Acalyphoideae</taxon>
        <taxon>Acalypheae</taxon>
        <taxon>Ricinus</taxon>
    </lineage>
</organism>
<feature type="non-terminal residue" evidence="1">
    <location>
        <position position="216"/>
    </location>
</feature>
<dbReference type="InParanoid" id="B9TL80"/>
<keyword evidence="2" id="KW-1185">Reference proteome</keyword>
<gene>
    <name evidence="1" type="ORF">RCOM_1934090</name>
</gene>
<name>B9TL80_RICCO</name>
<evidence type="ECO:0000313" key="1">
    <source>
        <dbReference type="EMBL" id="EEF23383.1"/>
    </source>
</evidence>
<dbReference type="EMBL" id="EQ986320">
    <property type="protein sequence ID" value="EEF23383.1"/>
    <property type="molecule type" value="Genomic_DNA"/>
</dbReference>
<accession>B9TL80</accession>
<dbReference type="AlphaFoldDB" id="B9TL80"/>
<protein>
    <submittedName>
        <fullName evidence="1">Uncharacterized protein</fullName>
    </submittedName>
</protein>
<reference evidence="2" key="1">
    <citation type="journal article" date="2010" name="Nat. Biotechnol.">
        <title>Draft genome sequence of the oilseed species Ricinus communis.</title>
        <authorList>
            <person name="Chan A.P."/>
            <person name="Crabtree J."/>
            <person name="Zhao Q."/>
            <person name="Lorenzi H."/>
            <person name="Orvis J."/>
            <person name="Puiu D."/>
            <person name="Melake-Berhan A."/>
            <person name="Jones K.M."/>
            <person name="Redman J."/>
            <person name="Chen G."/>
            <person name="Cahoon E.B."/>
            <person name="Gedil M."/>
            <person name="Stanke M."/>
            <person name="Haas B.J."/>
            <person name="Wortman J.R."/>
            <person name="Fraser-Liggett C.M."/>
            <person name="Ravel J."/>
            <person name="Rabinowicz P.D."/>
        </authorList>
    </citation>
    <scope>NUCLEOTIDE SEQUENCE [LARGE SCALE GENOMIC DNA]</scope>
    <source>
        <strain evidence="2">cv. Hale</strain>
    </source>
</reference>
<dbReference type="Proteomes" id="UP000008311">
    <property type="component" value="Unassembled WGS sequence"/>
</dbReference>
<proteinExistence type="predicted"/>